<dbReference type="STRING" id="93625.A0A409VM27"/>
<dbReference type="Pfam" id="PF03109">
    <property type="entry name" value="ABC1"/>
    <property type="match status" value="1"/>
</dbReference>
<comment type="cofactor">
    <cofactor evidence="2">
        <name>Zn(2+)</name>
        <dbReference type="ChEBI" id="CHEBI:29105"/>
    </cofactor>
</comment>
<proteinExistence type="inferred from homology"/>
<reference evidence="12 13" key="1">
    <citation type="journal article" date="2018" name="Evol. Lett.">
        <title>Horizontal gene cluster transfer increased hallucinogenic mushroom diversity.</title>
        <authorList>
            <person name="Reynolds H.T."/>
            <person name="Vijayakumar V."/>
            <person name="Gluck-Thaler E."/>
            <person name="Korotkin H.B."/>
            <person name="Matheny P.B."/>
            <person name="Slot J.C."/>
        </authorList>
    </citation>
    <scope>NUCLEOTIDE SEQUENCE [LARGE SCALE GENOMIC DNA]</scope>
    <source>
        <strain evidence="12 13">2631</strain>
    </source>
</reference>
<organism evidence="12 13">
    <name type="scientific">Psilocybe cyanescens</name>
    <dbReference type="NCBI Taxonomy" id="93625"/>
    <lineage>
        <taxon>Eukaryota</taxon>
        <taxon>Fungi</taxon>
        <taxon>Dikarya</taxon>
        <taxon>Basidiomycota</taxon>
        <taxon>Agaricomycotina</taxon>
        <taxon>Agaricomycetes</taxon>
        <taxon>Agaricomycetidae</taxon>
        <taxon>Agaricales</taxon>
        <taxon>Agaricineae</taxon>
        <taxon>Strophariaceae</taxon>
        <taxon>Psilocybe</taxon>
    </lineage>
</organism>
<dbReference type="InterPro" id="IPR032466">
    <property type="entry name" value="Metal_Hydrolase"/>
</dbReference>
<dbReference type="EMBL" id="NHYD01003975">
    <property type="protein sequence ID" value="PPQ67319.1"/>
    <property type="molecule type" value="Genomic_DNA"/>
</dbReference>
<evidence type="ECO:0000259" key="10">
    <source>
        <dbReference type="Pfam" id="PF01979"/>
    </source>
</evidence>
<evidence type="ECO:0000256" key="5">
    <source>
        <dbReference type="ARBA" id="ARBA00011881"/>
    </source>
</evidence>
<dbReference type="FunFam" id="3.20.20.140:FF:000032">
    <property type="entry name" value="Allantoinase Dal1"/>
    <property type="match status" value="1"/>
</dbReference>
<evidence type="ECO:0000313" key="12">
    <source>
        <dbReference type="EMBL" id="PPQ67319.1"/>
    </source>
</evidence>
<dbReference type="GO" id="GO:0004038">
    <property type="term" value="F:allantoinase activity"/>
    <property type="evidence" value="ECO:0007669"/>
    <property type="project" value="UniProtKB-EC"/>
</dbReference>
<comment type="caution">
    <text evidence="12">The sequence shown here is derived from an EMBL/GenBank/DDBJ whole genome shotgun (WGS) entry which is preliminary data.</text>
</comment>
<dbReference type="InterPro" id="IPR006680">
    <property type="entry name" value="Amidohydro-rel"/>
</dbReference>
<dbReference type="PANTHER" id="PTHR43668">
    <property type="entry name" value="ALLANTOINASE"/>
    <property type="match status" value="1"/>
</dbReference>
<dbReference type="InterPro" id="IPR002195">
    <property type="entry name" value="Dihydroorotase_CS"/>
</dbReference>
<dbReference type="OrthoDB" id="427480at2759"/>
<evidence type="ECO:0000256" key="4">
    <source>
        <dbReference type="ARBA" id="ARBA00010368"/>
    </source>
</evidence>
<dbReference type="InParanoid" id="A0A409VM27"/>
<evidence type="ECO:0000256" key="7">
    <source>
        <dbReference type="ARBA" id="ARBA00022723"/>
    </source>
</evidence>
<dbReference type="EC" id="3.5.2.5" evidence="6"/>
<dbReference type="GO" id="GO:0005737">
    <property type="term" value="C:cytoplasm"/>
    <property type="evidence" value="ECO:0007669"/>
    <property type="project" value="TreeGrafter"/>
</dbReference>
<dbReference type="InterPro" id="IPR004147">
    <property type="entry name" value="ABC1_dom"/>
</dbReference>
<dbReference type="GO" id="GO:0050897">
    <property type="term" value="F:cobalt ion binding"/>
    <property type="evidence" value="ECO:0007669"/>
    <property type="project" value="InterPro"/>
</dbReference>
<evidence type="ECO:0000256" key="1">
    <source>
        <dbReference type="ARBA" id="ARBA00001756"/>
    </source>
</evidence>
<dbReference type="SUPFAM" id="SSF51556">
    <property type="entry name" value="Metallo-dependent hydrolases"/>
    <property type="match status" value="1"/>
</dbReference>
<protein>
    <recommendedName>
        <fullName evidence="6">allantoinase</fullName>
        <ecNumber evidence="6">3.5.2.5</ecNumber>
    </recommendedName>
</protein>
<dbReference type="CDD" id="cd13969">
    <property type="entry name" value="ADCK1-like"/>
    <property type="match status" value="1"/>
</dbReference>
<keyword evidence="7" id="KW-0479">Metal-binding</keyword>
<dbReference type="InterPro" id="IPR050138">
    <property type="entry name" value="DHOase/Allantoinase_Hydrolase"/>
</dbReference>
<dbReference type="InterPro" id="IPR045307">
    <property type="entry name" value="ADCK1_dom"/>
</dbReference>
<feature type="domain" description="ABC1 atypical kinase-like" evidence="11">
    <location>
        <begin position="517"/>
        <end position="758"/>
    </location>
</feature>
<dbReference type="Proteomes" id="UP000283269">
    <property type="component" value="Unassembled WGS sequence"/>
</dbReference>
<dbReference type="SUPFAM" id="SSF56112">
    <property type="entry name" value="Protein kinase-like (PK-like)"/>
    <property type="match status" value="1"/>
</dbReference>
<evidence type="ECO:0000256" key="8">
    <source>
        <dbReference type="ARBA" id="ARBA00022801"/>
    </source>
</evidence>
<accession>A0A409VM27</accession>
<dbReference type="Gene3D" id="3.20.20.140">
    <property type="entry name" value="Metal-dependent hydrolases"/>
    <property type="match status" value="1"/>
</dbReference>
<keyword evidence="13" id="KW-1185">Reference proteome</keyword>
<keyword evidence="8" id="KW-0378">Hydrolase</keyword>
<dbReference type="SUPFAM" id="SSF51338">
    <property type="entry name" value="Composite domain of metallo-dependent hydrolases"/>
    <property type="match status" value="1"/>
</dbReference>
<dbReference type="NCBIfam" id="TIGR03178">
    <property type="entry name" value="allantoinase"/>
    <property type="match status" value="1"/>
</dbReference>
<evidence type="ECO:0000256" key="2">
    <source>
        <dbReference type="ARBA" id="ARBA00001947"/>
    </source>
</evidence>
<comment type="similarity">
    <text evidence="4">Belongs to the metallo-dependent hydrolases superfamily. Allantoinase family.</text>
</comment>
<comment type="subunit">
    <text evidence="5">Homotetramer.</text>
</comment>
<dbReference type="InterPro" id="IPR011009">
    <property type="entry name" value="Kinase-like_dom_sf"/>
</dbReference>
<feature type="domain" description="Amidohydrolase-related" evidence="10">
    <location>
        <begin position="63"/>
        <end position="439"/>
    </location>
</feature>
<keyword evidence="9" id="KW-0862">Zinc</keyword>
<dbReference type="AlphaFoldDB" id="A0A409VM27"/>
<dbReference type="GO" id="GO:0008270">
    <property type="term" value="F:zinc ion binding"/>
    <property type="evidence" value="ECO:0007669"/>
    <property type="project" value="InterPro"/>
</dbReference>
<evidence type="ECO:0000313" key="13">
    <source>
        <dbReference type="Proteomes" id="UP000283269"/>
    </source>
</evidence>
<dbReference type="GO" id="GO:0006145">
    <property type="term" value="P:purine nucleobase catabolic process"/>
    <property type="evidence" value="ECO:0007669"/>
    <property type="project" value="TreeGrafter"/>
</dbReference>
<evidence type="ECO:0000259" key="11">
    <source>
        <dbReference type="Pfam" id="PF03109"/>
    </source>
</evidence>
<gene>
    <name evidence="12" type="ORF">CVT25_005903</name>
</gene>
<dbReference type="UniPathway" id="UPA00395">
    <property type="reaction ID" value="UER00653"/>
</dbReference>
<evidence type="ECO:0000256" key="9">
    <source>
        <dbReference type="ARBA" id="ARBA00022833"/>
    </source>
</evidence>
<dbReference type="GO" id="GO:0000256">
    <property type="term" value="P:allantoin catabolic process"/>
    <property type="evidence" value="ECO:0007669"/>
    <property type="project" value="UniProtKB-UniPathway"/>
</dbReference>
<name>A0A409VM27_PSICY</name>
<evidence type="ECO:0000256" key="6">
    <source>
        <dbReference type="ARBA" id="ARBA00012863"/>
    </source>
</evidence>
<evidence type="ECO:0000256" key="3">
    <source>
        <dbReference type="ARBA" id="ARBA00004968"/>
    </source>
</evidence>
<comment type="catalytic activity">
    <reaction evidence="1">
        <text>(S)-allantoin + H2O = allantoate + H(+)</text>
        <dbReference type="Rhea" id="RHEA:17029"/>
        <dbReference type="ChEBI" id="CHEBI:15377"/>
        <dbReference type="ChEBI" id="CHEBI:15378"/>
        <dbReference type="ChEBI" id="CHEBI:15678"/>
        <dbReference type="ChEBI" id="CHEBI:17536"/>
        <dbReference type="EC" id="3.5.2.5"/>
    </reaction>
</comment>
<dbReference type="PANTHER" id="PTHR43668:SF2">
    <property type="entry name" value="ALLANTOINASE"/>
    <property type="match status" value="1"/>
</dbReference>
<dbReference type="PROSITE" id="PS00482">
    <property type="entry name" value="DIHYDROOROTASE_1"/>
    <property type="match status" value="1"/>
</dbReference>
<dbReference type="InterPro" id="IPR017593">
    <property type="entry name" value="Allantoinase"/>
</dbReference>
<sequence>MSEFFVCTGSKVLLPGNDEPTQASIIINKTSGKIVEVRQGRHTPEDLGLGAHSVEWLEAGKNVVLPGLVDAHVHLNEPGRTDWEGFWTGTRAAASGGITTLVDMPLNSLPPTTTVPNLEAKRQASLGQCHTDVAFWGGVIPGNQEHLKPLVAAGVRGFKCFLMESGVDEFPRVNDQDLILSMKELEDTGSVLLFHAELEDGDVETNPSNPRDYSTFLSSRPQNLEINAISLVIELQKVYSNLRCHIVHLSAASALPLIRSAKSAGLPLTVETCFHYLCLSAEDIPAGHAEFKCCPPVREASNRDLLWDALKEGLINCVVSDHSPCVLSLKGLEDGDIMSAWGGISTLGLGLSLLWTEGQKRGVSLSQIIGWMSKKTADHAGLGHRKGQLKEGFDGDFVLWDQDAEFEVTKDTLQYKNKISPYEGMKLKGLVNQTYLGGKKIYDRAAISSAIDYKVTMVKNYETAHQETEAYSECHSRSARRVLKALLANGGVFIKMGQHIASLVVLPVEWTSTMKVLQDKCEPTLYEDLETLFLNDMGAPISELFDDFDPEPIGVASLAQVHIGRHKASGQTVAVKLQHPHLAEFCDVDMEMVDATLGWIKCWFPSFEFSWLGEEMRTNLPKEMDFVHEADNASRTTIDFANVRTSLYIPKVVLATKRVLVMEYIQGGRVDDLKYLAAFDIDRNKVAIELSRIFNQMVFVNGWFHADPHPGNLLIRPKVSGSKSPYNFEIVLLDHGLYFDMESKLRVNYSKLWLSLMAPASASTVSDRRKYAELVGNIGADLYPVFEAALTGRVALEGSWDEQDDISFQRASSLIDMVPQTDEEKDAIRNAVMQKEGILLSVFDVLRRIPRRVLMVLKLNDLTRSLDHALMTTHSNVGSHIQTFFQDSKYNT</sequence>
<dbReference type="InterPro" id="IPR011059">
    <property type="entry name" value="Metal-dep_hydrolase_composite"/>
</dbReference>
<comment type="pathway">
    <text evidence="3">Nitrogen metabolism; (S)-allantoin degradation; allantoate from (S)-allantoin: step 1/1.</text>
</comment>
<dbReference type="Pfam" id="PF01979">
    <property type="entry name" value="Amidohydro_1"/>
    <property type="match status" value="1"/>
</dbReference>